<keyword evidence="3" id="KW-1185">Reference proteome</keyword>
<sequence length="142" mass="15397">AMLQHPELAGRPLLSRATQSSMSNPSLAIVCNAMAAALVNFDADQPLDTAAWAGAVLSELPEGVVPLAQQLLVAPIPERSERELTVYVRGIVIALIDRDLLRHKAELLGRLQRNDPADRDTSVTLQRALMAIDAERNALRAE</sequence>
<evidence type="ECO:0000313" key="2">
    <source>
        <dbReference type="EMBL" id="PPL14224.1"/>
    </source>
</evidence>
<gene>
    <name evidence="2" type="ORF">GY24_16820</name>
</gene>
<dbReference type="InterPro" id="IPR013173">
    <property type="entry name" value="DNA_primase_DnaG_DnaB-bd_dom"/>
</dbReference>
<name>A0ABX5AQC7_9MICO</name>
<dbReference type="Proteomes" id="UP000237755">
    <property type="component" value="Unassembled WGS sequence"/>
</dbReference>
<dbReference type="Pfam" id="PF08278">
    <property type="entry name" value="DnaG_DnaB_bind"/>
    <property type="match status" value="1"/>
</dbReference>
<protein>
    <recommendedName>
        <fullName evidence="1">DNA primase DnaG DnaB-binding domain-containing protein</fullName>
    </recommendedName>
</protein>
<organism evidence="2 3">
    <name type="scientific">Microterricola pindariensis</name>
    <dbReference type="NCBI Taxonomy" id="478010"/>
    <lineage>
        <taxon>Bacteria</taxon>
        <taxon>Bacillati</taxon>
        <taxon>Actinomycetota</taxon>
        <taxon>Actinomycetes</taxon>
        <taxon>Micrococcales</taxon>
        <taxon>Microbacteriaceae</taxon>
        <taxon>Microterricola</taxon>
    </lineage>
</organism>
<evidence type="ECO:0000313" key="3">
    <source>
        <dbReference type="Proteomes" id="UP000237755"/>
    </source>
</evidence>
<reference evidence="2 3" key="1">
    <citation type="journal article" date="2008" name="Int. J. Syst. Evol. Microbiol.">
        <title>Leifsonia pindariensis sp. nov., isolated from the Pindari glacier of the Indian Himalayas, and emended description of the genus Leifsonia.</title>
        <authorList>
            <person name="Reddy G.S."/>
            <person name="Prabagaran S.R."/>
            <person name="Shivaji S."/>
        </authorList>
    </citation>
    <scope>NUCLEOTIDE SEQUENCE [LARGE SCALE GENOMIC DNA]</scope>
    <source>
        <strain evidence="2 3">PON 10</strain>
    </source>
</reference>
<dbReference type="EMBL" id="MPZN01000106">
    <property type="protein sequence ID" value="PPL14224.1"/>
    <property type="molecule type" value="Genomic_DNA"/>
</dbReference>
<accession>A0ABX5AQC7</accession>
<evidence type="ECO:0000259" key="1">
    <source>
        <dbReference type="Pfam" id="PF08278"/>
    </source>
</evidence>
<feature type="non-terminal residue" evidence="2">
    <location>
        <position position="1"/>
    </location>
</feature>
<proteinExistence type="predicted"/>
<comment type="caution">
    <text evidence="2">The sequence shown here is derived from an EMBL/GenBank/DDBJ whole genome shotgun (WGS) entry which is preliminary data.</text>
</comment>
<feature type="domain" description="DNA primase DnaG DnaB-binding" evidence="1">
    <location>
        <begin position="2"/>
        <end position="120"/>
    </location>
</feature>